<accession>A0A317XJ41</accession>
<evidence type="ECO:0000313" key="6">
    <source>
        <dbReference type="Proteomes" id="UP000246740"/>
    </source>
</evidence>
<keyword evidence="2" id="KW-0813">Transport</keyword>
<proteinExistence type="inferred from homology"/>
<dbReference type="GO" id="GO:0000145">
    <property type="term" value="C:exocyst"/>
    <property type="evidence" value="ECO:0007669"/>
    <property type="project" value="InterPro"/>
</dbReference>
<dbReference type="Gene3D" id="1.10.357.50">
    <property type="match status" value="1"/>
</dbReference>
<comment type="similarity">
    <text evidence="1">Belongs to the SEC6 family.</text>
</comment>
<dbReference type="Gene3D" id="1.10.357.70">
    <property type="entry name" value="Exocyst complex component Sec6, C-terminal domain"/>
    <property type="match status" value="1"/>
</dbReference>
<feature type="region of interest" description="Disordered" evidence="4">
    <location>
        <begin position="86"/>
        <end position="107"/>
    </location>
</feature>
<sequence length="878" mass="96540">MPTNAPSTSNLVAEFLKSPDDMSKIPALRKKLLKEQASLSAKLKVGAKDQLEAVRDGLLKLQATRTDVAAIREAFAQIEALYSNDNDDGTSASATGPGSRSKQSEANRSFRVISEVSQIHRNFVQTATTLGKLDALPSQIQTLAVMLERSRNDLMGPATDLLPLHFHLSQLETFRNETFQIARTCSADVRSTVAEFFAPLDELVRSFDEYLMALGERIMDLARDGRPAVVVKLLKIIEKESREDERAAAIRLAKRANLEGAARFRSVVANARVIKLYRPKLLEAIDRSTKELFDECWSRFGAGPDGEDAQATAGNGNGNPLEFLEHLDWIYDDLRMVRDEVQPLFPTDYNALRIYVKSYHKHLGSILRERILATDPEASALLELYQFTTGYVATMTKEVGAEKGWLEPSLLAGKEQGIIEDYLGLITKKIDEWTANLMSDEVREFVARQNPPDEDNEGLYGLQGAAILFQMVNQQVDVAADSGQASVLAKVVDHAAKAMHSTQSTWLRVLESEFKKQREAKSQDDVVGGLVEYVIALANDQLKSADYAEALMARLEAMVSKKYAAGIREAVDNALNGFLDVSKRCTQVLVDLVFSDLRPALKDLFSFPMWYTEGAVTTTILETMRDYTTDYSDRLNPNLFDVLCDDLIDRFLIAYLGALRRVGSGKLKMPSAGERMRKDLEETKSMFVGFKKEEEVAERFEVLEMVVSMISSSATMVFLPYWSFARSHGAHLAFLESIMKARDDLKRDDVNSLMESARRKVKSEGINDLVPETGGPTVMSRVAQAHTSGFAAGLLANLGSSGAANMAASATQALGLKKDSSSSAAQTTTAGSGVIPPVSHSGAPYTAQQDEKGPGWSAFAQNVIGAGWKSKDRDGSNG</sequence>
<keyword evidence="6" id="KW-1185">Reference proteome</keyword>
<dbReference type="PANTHER" id="PTHR21292">
    <property type="entry name" value="EXOCYST COMPLEX COMPONENT SEC6-RELATED"/>
    <property type="match status" value="1"/>
</dbReference>
<dbReference type="EMBL" id="KZ819199">
    <property type="protein sequence ID" value="PWY98314.1"/>
    <property type="molecule type" value="Genomic_DNA"/>
</dbReference>
<dbReference type="InterPro" id="IPR010326">
    <property type="entry name" value="EXOC3/Sec6"/>
</dbReference>
<keyword evidence="3" id="KW-0268">Exocytosis</keyword>
<dbReference type="Proteomes" id="UP000246740">
    <property type="component" value="Unassembled WGS sequence"/>
</dbReference>
<feature type="compositionally biased region" description="Low complexity" evidence="4">
    <location>
        <begin position="823"/>
        <end position="833"/>
    </location>
</feature>
<dbReference type="GO" id="GO:0051601">
    <property type="term" value="P:exocyst localization"/>
    <property type="evidence" value="ECO:0007669"/>
    <property type="project" value="TreeGrafter"/>
</dbReference>
<evidence type="ECO:0000256" key="2">
    <source>
        <dbReference type="ARBA" id="ARBA00022448"/>
    </source>
</evidence>
<evidence type="ECO:0000256" key="3">
    <source>
        <dbReference type="ARBA" id="ARBA00022483"/>
    </source>
</evidence>
<dbReference type="Pfam" id="PF06046">
    <property type="entry name" value="Sec6"/>
    <property type="match status" value="1"/>
</dbReference>
<feature type="compositionally biased region" description="Polar residues" evidence="4">
    <location>
        <begin position="89"/>
        <end position="107"/>
    </location>
</feature>
<dbReference type="AlphaFoldDB" id="A0A317XJ41"/>
<dbReference type="InParanoid" id="A0A317XJ41"/>
<dbReference type="PANTHER" id="PTHR21292:SF1">
    <property type="entry name" value="EXOCYST COMPLEX COMPONENT 3"/>
    <property type="match status" value="1"/>
</dbReference>
<evidence type="ECO:0000313" key="5">
    <source>
        <dbReference type="EMBL" id="PWY98314.1"/>
    </source>
</evidence>
<dbReference type="GO" id="GO:0000149">
    <property type="term" value="F:SNARE binding"/>
    <property type="evidence" value="ECO:0007669"/>
    <property type="project" value="TreeGrafter"/>
</dbReference>
<name>A0A317XJ41_9BASI</name>
<dbReference type="FunFam" id="1.10.357.50:FF:000006">
    <property type="entry name" value="Exocyst complex component sec6"/>
    <property type="match status" value="1"/>
</dbReference>
<dbReference type="STRING" id="1882483.A0A317XJ41"/>
<reference evidence="5 6" key="1">
    <citation type="journal article" date="2018" name="Mol. Biol. Evol.">
        <title>Broad Genomic Sampling Reveals a Smut Pathogenic Ancestry of the Fungal Clade Ustilaginomycotina.</title>
        <authorList>
            <person name="Kijpornyongpan T."/>
            <person name="Mondo S.J."/>
            <person name="Barry K."/>
            <person name="Sandor L."/>
            <person name="Lee J."/>
            <person name="Lipzen A."/>
            <person name="Pangilinan J."/>
            <person name="LaButti K."/>
            <person name="Hainaut M."/>
            <person name="Henrissat B."/>
            <person name="Grigoriev I.V."/>
            <person name="Spatafora J.W."/>
            <person name="Aime M.C."/>
        </authorList>
    </citation>
    <scope>NUCLEOTIDE SEQUENCE [LARGE SCALE GENOMIC DNA]</scope>
    <source>
        <strain evidence="5 6">MCA 3645</strain>
    </source>
</reference>
<dbReference type="InterPro" id="IPR042532">
    <property type="entry name" value="EXOC3/Sec6_C"/>
</dbReference>
<feature type="region of interest" description="Disordered" evidence="4">
    <location>
        <begin position="823"/>
        <end position="854"/>
    </location>
</feature>
<gene>
    <name evidence="5" type="ORF">BCV70DRAFT_202095</name>
</gene>
<dbReference type="OrthoDB" id="190098at2759"/>
<organism evidence="5 6">
    <name type="scientific">Testicularia cyperi</name>
    <dbReference type="NCBI Taxonomy" id="1882483"/>
    <lineage>
        <taxon>Eukaryota</taxon>
        <taxon>Fungi</taxon>
        <taxon>Dikarya</taxon>
        <taxon>Basidiomycota</taxon>
        <taxon>Ustilaginomycotina</taxon>
        <taxon>Ustilaginomycetes</taxon>
        <taxon>Ustilaginales</taxon>
        <taxon>Anthracoideaceae</taxon>
        <taxon>Testicularia</taxon>
    </lineage>
</organism>
<dbReference type="GO" id="GO:0006887">
    <property type="term" value="P:exocytosis"/>
    <property type="evidence" value="ECO:0007669"/>
    <property type="project" value="UniProtKB-KW"/>
</dbReference>
<protein>
    <submittedName>
        <fullName evidence="5">Exocyst complex component Sec6</fullName>
    </submittedName>
</protein>
<evidence type="ECO:0000256" key="1">
    <source>
        <dbReference type="ARBA" id="ARBA00009447"/>
    </source>
</evidence>
<evidence type="ECO:0000256" key="4">
    <source>
        <dbReference type="SAM" id="MobiDB-lite"/>
    </source>
</evidence>
<dbReference type="FunCoup" id="A0A317XJ41">
    <property type="interactions" value="95"/>
</dbReference>